<dbReference type="EMBL" id="PGOL01004226">
    <property type="protein sequence ID" value="PKI38061.1"/>
    <property type="molecule type" value="Genomic_DNA"/>
</dbReference>
<gene>
    <name evidence="4" type="ORF">CDL15_Pgr014879</name>
    <name evidence="5" type="ORF">CRG98_041530</name>
</gene>
<dbReference type="Proteomes" id="UP000197138">
    <property type="component" value="Unassembled WGS sequence"/>
</dbReference>
<keyword evidence="7" id="KW-1185">Reference proteome</keyword>
<evidence type="ECO:0000256" key="3">
    <source>
        <dbReference type="ARBA" id="ARBA00023315"/>
    </source>
</evidence>
<dbReference type="InterPro" id="IPR023213">
    <property type="entry name" value="CAT-like_dom_sf"/>
</dbReference>
<protein>
    <recommendedName>
        <fullName evidence="8">Stemmadenine O-acetyltransferase-like</fullName>
    </recommendedName>
</protein>
<dbReference type="Gene3D" id="3.30.559.10">
    <property type="entry name" value="Chloramphenicol acetyltransferase-like domain"/>
    <property type="match status" value="2"/>
</dbReference>
<evidence type="ECO:0000313" key="7">
    <source>
        <dbReference type="Proteomes" id="UP000233551"/>
    </source>
</evidence>
<dbReference type="PANTHER" id="PTHR31623">
    <property type="entry name" value="F21J9.9"/>
    <property type="match status" value="1"/>
</dbReference>
<evidence type="ECO:0008006" key="8">
    <source>
        <dbReference type="Google" id="ProtNLM"/>
    </source>
</evidence>
<reference evidence="6" key="1">
    <citation type="journal article" date="2017" name="Plant J.">
        <title>The pomegranate (Punica granatum L.) genome and the genomics of punicalagin biosynthesis.</title>
        <authorList>
            <person name="Qin G."/>
            <person name="Xu C."/>
            <person name="Ming R."/>
            <person name="Tang H."/>
            <person name="Guyot R."/>
            <person name="Kramer E.M."/>
            <person name="Hu Y."/>
            <person name="Yi X."/>
            <person name="Qi Y."/>
            <person name="Xu X."/>
            <person name="Gao Z."/>
            <person name="Pan H."/>
            <person name="Jian J."/>
            <person name="Tian Y."/>
            <person name="Yue Z."/>
            <person name="Xu Y."/>
        </authorList>
    </citation>
    <scope>NUCLEOTIDE SEQUENCE [LARGE SCALE GENOMIC DNA]</scope>
    <source>
        <strain evidence="6">cv. Dabenzi</strain>
    </source>
</reference>
<comment type="similarity">
    <text evidence="1">Belongs to the plant acyltransferase family.</text>
</comment>
<dbReference type="Proteomes" id="UP000233551">
    <property type="component" value="Unassembled WGS sequence"/>
</dbReference>
<evidence type="ECO:0000256" key="1">
    <source>
        <dbReference type="ARBA" id="ARBA00009861"/>
    </source>
</evidence>
<reference evidence="4" key="2">
    <citation type="submission" date="2017-06" db="EMBL/GenBank/DDBJ databases">
        <title>The pomegranate genome and the genomics of punicalagin biosynthesis.</title>
        <authorList>
            <person name="Xu C."/>
        </authorList>
    </citation>
    <scope>NUCLEOTIDE SEQUENCE [LARGE SCALE GENOMIC DNA]</scope>
    <source>
        <tissue evidence="4">Fresh leaf</tissue>
    </source>
</reference>
<dbReference type="EMBL" id="MTKT01000548">
    <property type="protein sequence ID" value="OWM90576.1"/>
    <property type="molecule type" value="Genomic_DNA"/>
</dbReference>
<evidence type="ECO:0000313" key="4">
    <source>
        <dbReference type="EMBL" id="OWM90576.1"/>
    </source>
</evidence>
<dbReference type="PANTHER" id="PTHR31623:SF53">
    <property type="entry name" value="STEMMADENINE O-ACETYLTRANSFERASE-LIKE"/>
    <property type="match status" value="1"/>
</dbReference>
<accession>A0A218Y131</accession>
<reference evidence="5 7" key="3">
    <citation type="submission" date="2017-11" db="EMBL/GenBank/DDBJ databases">
        <title>De-novo sequencing of pomegranate (Punica granatum L.) genome.</title>
        <authorList>
            <person name="Akparov Z."/>
            <person name="Amiraslanov A."/>
            <person name="Hajiyeva S."/>
            <person name="Abbasov M."/>
            <person name="Kaur K."/>
            <person name="Hamwieh A."/>
            <person name="Solovyev V."/>
            <person name="Salamov A."/>
            <person name="Braich B."/>
            <person name="Kosarev P."/>
            <person name="Mahmoud A."/>
            <person name="Hajiyev E."/>
            <person name="Babayeva S."/>
            <person name="Izzatullayeva V."/>
            <person name="Mammadov A."/>
            <person name="Mammadov A."/>
            <person name="Sharifova S."/>
            <person name="Ojaghi J."/>
            <person name="Eynullazada K."/>
            <person name="Bayramov B."/>
            <person name="Abdulazimova A."/>
            <person name="Shahmuradov I."/>
        </authorList>
    </citation>
    <scope>NUCLEOTIDE SEQUENCE [LARGE SCALE GENOMIC DNA]</scope>
    <source>
        <strain evidence="5">AG2017</strain>
        <strain evidence="7">cv. AG2017</strain>
        <tissue evidence="5">Leaf</tissue>
    </source>
</reference>
<comment type="caution">
    <text evidence="4">The sequence shown here is derived from an EMBL/GenBank/DDBJ whole genome shotgun (WGS) entry which is preliminary data.</text>
</comment>
<name>A0A218Y131_PUNGR</name>
<evidence type="ECO:0000256" key="2">
    <source>
        <dbReference type="ARBA" id="ARBA00022679"/>
    </source>
</evidence>
<proteinExistence type="inferred from homology"/>
<dbReference type="Pfam" id="PF02458">
    <property type="entry name" value="Transferase"/>
    <property type="match status" value="1"/>
</dbReference>
<dbReference type="AlphaFoldDB" id="A0A218Y131"/>
<sequence>MDVLKIEIVSKERIKPSSSTPTSLRNFQLSLLDQLSPPEYVPMIFYYAPPDGTGCRLQARSRIDCLKHSLSLTLAKFYPLAGRVRENRFIECDDDGVDFFEAESSLPLSEVLRQPSAEVMDQLLPSEYHSTTSSHDREVQLAIQANVFTCGGIAIGICVLHKIVDGITFTSLMNSWAANSRGSGDPSSSPLFVGPSLFPQRDLSGLLPTLDIPRDKCVTKRFVFGESKIALLRDKLKEGRCIENPSRVEAVSALIWRCAINVNWIRKGSLIQSVLTQTVNLRARMDPPLPENCVGNILWLAIAPAPEIEPRAQEVELHELVNQIRRSINKFDAEHIRKMQGNSGFSVIIESLKQVVELVSRNVDIYRFTSLGRLRLYEADFGWGKPVWVSSAGLAFKNVVVLIETRDSKGIEAWVTLEEGDMAIFERDREILSFASTNSSASCLLLNPQL</sequence>
<keyword evidence="3" id="KW-0012">Acyltransferase</keyword>
<keyword evidence="2" id="KW-0808">Transferase</keyword>
<evidence type="ECO:0000313" key="5">
    <source>
        <dbReference type="EMBL" id="PKI38061.1"/>
    </source>
</evidence>
<evidence type="ECO:0000313" key="6">
    <source>
        <dbReference type="Proteomes" id="UP000197138"/>
    </source>
</evidence>
<dbReference type="GO" id="GO:0016746">
    <property type="term" value="F:acyltransferase activity"/>
    <property type="evidence" value="ECO:0007669"/>
    <property type="project" value="UniProtKB-KW"/>
</dbReference>
<organism evidence="4 6">
    <name type="scientific">Punica granatum</name>
    <name type="common">Pomegranate</name>
    <dbReference type="NCBI Taxonomy" id="22663"/>
    <lineage>
        <taxon>Eukaryota</taxon>
        <taxon>Viridiplantae</taxon>
        <taxon>Streptophyta</taxon>
        <taxon>Embryophyta</taxon>
        <taxon>Tracheophyta</taxon>
        <taxon>Spermatophyta</taxon>
        <taxon>Magnoliopsida</taxon>
        <taxon>eudicotyledons</taxon>
        <taxon>Gunneridae</taxon>
        <taxon>Pentapetalae</taxon>
        <taxon>rosids</taxon>
        <taxon>malvids</taxon>
        <taxon>Myrtales</taxon>
        <taxon>Lythraceae</taxon>
        <taxon>Punica</taxon>
    </lineage>
</organism>